<evidence type="ECO:0000313" key="1">
    <source>
        <dbReference type="EMBL" id="KWZ42314.1"/>
    </source>
</evidence>
<name>A0ABR5TEJ7_9BURK</name>
<sequence length="98" mass="10814">MRALRQCDDAIWRRSPCRAISPSNGANLRGLFDPRRARKRVFDRHRHAEHETHALTPAVSSAKPRRTGIGTGFGIGIGCGFGFGMRDARCALIAFPDP</sequence>
<evidence type="ECO:0000313" key="2">
    <source>
        <dbReference type="Proteomes" id="UP000070255"/>
    </source>
</evidence>
<reference evidence="1 2" key="1">
    <citation type="submission" date="2015-11" db="EMBL/GenBank/DDBJ databases">
        <authorList>
            <person name="Sahl J."/>
            <person name="Wagner D."/>
            <person name="Keim P."/>
        </authorList>
    </citation>
    <scope>NUCLEOTIDE SEQUENCE [LARGE SCALE GENOMIC DNA]</scope>
    <source>
        <strain evidence="1 2">BDU18</strain>
    </source>
</reference>
<protein>
    <submittedName>
        <fullName evidence="1">Uncharacterized protein</fullName>
    </submittedName>
</protein>
<gene>
    <name evidence="1" type="ORF">WS72_05090</name>
</gene>
<organism evidence="1 2">
    <name type="scientific">Burkholderia savannae</name>
    <dbReference type="NCBI Taxonomy" id="1637837"/>
    <lineage>
        <taxon>Bacteria</taxon>
        <taxon>Pseudomonadati</taxon>
        <taxon>Pseudomonadota</taxon>
        <taxon>Betaproteobacteria</taxon>
        <taxon>Burkholderiales</taxon>
        <taxon>Burkholderiaceae</taxon>
        <taxon>Burkholderia</taxon>
        <taxon>pseudomallei group</taxon>
    </lineage>
</organism>
<dbReference type="EMBL" id="LNJQ01000001">
    <property type="protein sequence ID" value="KWZ42314.1"/>
    <property type="molecule type" value="Genomic_DNA"/>
</dbReference>
<proteinExistence type="predicted"/>
<comment type="caution">
    <text evidence="1">The sequence shown here is derived from an EMBL/GenBank/DDBJ whole genome shotgun (WGS) entry which is preliminary data.</text>
</comment>
<dbReference type="Proteomes" id="UP000070255">
    <property type="component" value="Unassembled WGS sequence"/>
</dbReference>
<keyword evidence="2" id="KW-1185">Reference proteome</keyword>
<accession>A0ABR5TEJ7</accession>